<dbReference type="Proteomes" id="UP001244341">
    <property type="component" value="Chromosome 10b"/>
</dbReference>
<dbReference type="InterPro" id="IPR017969">
    <property type="entry name" value="Heavy-metal-associated_CS"/>
</dbReference>
<dbReference type="Pfam" id="PF00403">
    <property type="entry name" value="HMA"/>
    <property type="match status" value="1"/>
</dbReference>
<evidence type="ECO:0000256" key="1">
    <source>
        <dbReference type="ARBA" id="ARBA00022723"/>
    </source>
</evidence>
<keyword evidence="4" id="KW-1185">Reference proteome</keyword>
<dbReference type="InterPro" id="IPR006121">
    <property type="entry name" value="HMA_dom"/>
</dbReference>
<evidence type="ECO:0000259" key="2">
    <source>
        <dbReference type="PROSITE" id="PS50846"/>
    </source>
</evidence>
<accession>A0ABY8UBM8</accession>
<dbReference type="Gene3D" id="3.30.70.100">
    <property type="match status" value="1"/>
</dbReference>
<dbReference type="SUPFAM" id="SSF55008">
    <property type="entry name" value="HMA, heavy metal-associated domain"/>
    <property type="match status" value="1"/>
</dbReference>
<protein>
    <recommendedName>
        <fullName evidence="2">HMA domain-containing protein</fullName>
    </recommendedName>
</protein>
<dbReference type="EMBL" id="CP126217">
    <property type="protein sequence ID" value="WIA18868.1"/>
    <property type="molecule type" value="Genomic_DNA"/>
</dbReference>
<keyword evidence="1" id="KW-0479">Metal-binding</keyword>
<dbReference type="InterPro" id="IPR036163">
    <property type="entry name" value="HMA_dom_sf"/>
</dbReference>
<evidence type="ECO:0000313" key="4">
    <source>
        <dbReference type="Proteomes" id="UP001244341"/>
    </source>
</evidence>
<gene>
    <name evidence="3" type="ORF">OEZ85_003541</name>
</gene>
<proteinExistence type="predicted"/>
<dbReference type="PROSITE" id="PS50846">
    <property type="entry name" value="HMA_2"/>
    <property type="match status" value="1"/>
</dbReference>
<name>A0ABY8UBM8_TETOB</name>
<organism evidence="3 4">
    <name type="scientific">Tetradesmus obliquus</name>
    <name type="common">Green alga</name>
    <name type="synonym">Acutodesmus obliquus</name>
    <dbReference type="NCBI Taxonomy" id="3088"/>
    <lineage>
        <taxon>Eukaryota</taxon>
        <taxon>Viridiplantae</taxon>
        <taxon>Chlorophyta</taxon>
        <taxon>core chlorophytes</taxon>
        <taxon>Chlorophyceae</taxon>
        <taxon>CS clade</taxon>
        <taxon>Sphaeropleales</taxon>
        <taxon>Scenedesmaceae</taxon>
        <taxon>Tetradesmus</taxon>
    </lineage>
</organism>
<dbReference type="PROSITE" id="PS01047">
    <property type="entry name" value="HMA_1"/>
    <property type="match status" value="1"/>
</dbReference>
<feature type="domain" description="HMA" evidence="2">
    <location>
        <begin position="97"/>
        <end position="168"/>
    </location>
</feature>
<sequence length="175" mass="17103">MPARPNTLSSKPALRHFAAAGKGPWADVKTSLAIGGGVSSLAYAGGSGPNGPGGGGCSGWGAGGGGEGWHAGPGPSSISNALCDVAVVGDTSAAVEEVILLDVGGMKCGGCVGHVKKLLEEHPAVLHATVNLATETALVRVTLAAGADLDKLAADLAKVLTSAGFKSQRSKKPAE</sequence>
<dbReference type="CDD" id="cd00371">
    <property type="entry name" value="HMA"/>
    <property type="match status" value="1"/>
</dbReference>
<reference evidence="3 4" key="1">
    <citation type="submission" date="2023-05" db="EMBL/GenBank/DDBJ databases">
        <title>A 100% complete, gapless, phased diploid assembly of the Scenedesmus obliquus UTEX 3031 genome.</title>
        <authorList>
            <person name="Biondi T.C."/>
            <person name="Hanschen E.R."/>
            <person name="Kwon T."/>
            <person name="Eng W."/>
            <person name="Kruse C.P.S."/>
            <person name="Koehler S.I."/>
            <person name="Kunde Y."/>
            <person name="Gleasner C.D."/>
            <person name="You Mak K.T."/>
            <person name="Polle J."/>
            <person name="Hovde B.T."/>
            <person name="Starkenburg S.R."/>
        </authorList>
    </citation>
    <scope>NUCLEOTIDE SEQUENCE [LARGE SCALE GENOMIC DNA]</scope>
    <source>
        <strain evidence="3 4">DOE0152z</strain>
    </source>
</reference>
<evidence type="ECO:0000313" key="3">
    <source>
        <dbReference type="EMBL" id="WIA18868.1"/>
    </source>
</evidence>